<dbReference type="PANTHER" id="PTHR43562:SF1">
    <property type="entry name" value="NA(+)_H(+) ANTIPORTER YJBQ-RELATED"/>
    <property type="match status" value="1"/>
</dbReference>
<dbReference type="PROSITE" id="PS51202">
    <property type="entry name" value="RCK_C"/>
    <property type="match status" value="1"/>
</dbReference>
<dbReference type="EMBL" id="ACMP01000026">
    <property type="protein sequence ID" value="EEL72413.1"/>
    <property type="molecule type" value="Genomic_DNA"/>
</dbReference>
<accession>C2XPJ1</accession>
<dbReference type="InterPro" id="IPR006153">
    <property type="entry name" value="Cation/H_exchanger_TM"/>
</dbReference>
<keyword evidence="4" id="KW-0050">Antiport</keyword>
<dbReference type="InterPro" id="IPR036721">
    <property type="entry name" value="RCK_C_sf"/>
</dbReference>
<name>C2XPJ1_BACMY</name>
<feature type="transmembrane region" description="Helical" evidence="9">
    <location>
        <begin position="311"/>
        <end position="328"/>
    </location>
</feature>
<comment type="similarity">
    <text evidence="2">Belongs to the monovalent cation:proton antiporter 2 (CPA2) transporter (TC 2.A.37) family.</text>
</comment>
<dbReference type="InterPro" id="IPR038770">
    <property type="entry name" value="Na+/solute_symporter_sf"/>
</dbReference>
<dbReference type="HOGENOM" id="CLU_030184_0_0_9"/>
<evidence type="ECO:0000256" key="4">
    <source>
        <dbReference type="ARBA" id="ARBA00022449"/>
    </source>
</evidence>
<keyword evidence="6 9" id="KW-1133">Transmembrane helix</keyword>
<dbReference type="SUPFAM" id="SSF116726">
    <property type="entry name" value="TrkA C-terminal domain-like"/>
    <property type="match status" value="1"/>
</dbReference>
<feature type="transmembrane region" description="Helical" evidence="9">
    <location>
        <begin position="64"/>
        <end position="82"/>
    </location>
</feature>
<dbReference type="Proteomes" id="UP000001753">
    <property type="component" value="Chromosome"/>
</dbReference>
<dbReference type="GO" id="GO:0008324">
    <property type="term" value="F:monoatomic cation transmembrane transporter activity"/>
    <property type="evidence" value="ECO:0007669"/>
    <property type="project" value="InterPro"/>
</dbReference>
<feature type="transmembrane region" description="Helical" evidence="9">
    <location>
        <begin position="367"/>
        <end position="391"/>
    </location>
</feature>
<keyword evidence="8 9" id="KW-0472">Membrane</keyword>
<comment type="caution">
    <text evidence="11">The sequence shown here is derived from an EMBL/GenBank/DDBJ whole genome shotgun (WGS) entry which is preliminary data.</text>
</comment>
<feature type="transmembrane region" description="Helical" evidence="9">
    <location>
        <begin position="12"/>
        <end position="30"/>
    </location>
</feature>
<keyword evidence="7" id="KW-0406">Ion transport</keyword>
<dbReference type="InterPro" id="IPR003148">
    <property type="entry name" value="RCK_N"/>
</dbReference>
<dbReference type="AlphaFoldDB" id="C2XPJ1"/>
<protein>
    <submittedName>
        <fullName evidence="11">Na+/H+ antiporter</fullName>
    </submittedName>
</protein>
<reference evidence="11" key="1">
    <citation type="journal article" date="2012" name="Genome Res.">
        <title>Genomic characterization of the Bacillus cereus sensu lato species: Backdrop to the evolution of Bacillus anthracis.</title>
        <authorList>
            <person name="Zwick M.E."/>
            <person name="Joseph S.J."/>
            <person name="Didelot X."/>
            <person name="Chen P.E."/>
            <person name="Bishop-Lilly K.A."/>
            <person name="Stewart A.C."/>
            <person name="Willner K."/>
            <person name="Nolan N."/>
            <person name="Lentz S."/>
            <person name="Thomason M.K."/>
            <person name="Sozhamannan S."/>
            <person name="Mateczun A.J."/>
            <person name="Du L."/>
            <person name="Read T.D."/>
        </authorList>
    </citation>
    <scope>NUCLEOTIDE SEQUENCE [LARGE SCALE GENOMIC DNA]</scope>
    <source>
        <strain evidence="11">AH603</strain>
    </source>
</reference>
<feature type="transmembrane region" description="Helical" evidence="9">
    <location>
        <begin position="134"/>
        <end position="154"/>
    </location>
</feature>
<feature type="transmembrane region" description="Helical" evidence="9">
    <location>
        <begin position="282"/>
        <end position="305"/>
    </location>
</feature>
<proteinExistence type="inferred from homology"/>
<dbReference type="Pfam" id="PF02080">
    <property type="entry name" value="TrkA_C"/>
    <property type="match status" value="1"/>
</dbReference>
<feature type="domain" description="RCK C-terminal" evidence="10">
    <location>
        <begin position="535"/>
        <end position="615"/>
    </location>
</feature>
<dbReference type="Pfam" id="PF02254">
    <property type="entry name" value="TrkA_N"/>
    <property type="match status" value="1"/>
</dbReference>
<feature type="transmembrane region" description="Helical" evidence="9">
    <location>
        <begin position="103"/>
        <end position="128"/>
    </location>
</feature>
<evidence type="ECO:0000313" key="11">
    <source>
        <dbReference type="EMBL" id="EEL72413.1"/>
    </source>
</evidence>
<dbReference type="Pfam" id="PF00999">
    <property type="entry name" value="Na_H_Exchanger"/>
    <property type="match status" value="1"/>
</dbReference>
<evidence type="ECO:0000256" key="1">
    <source>
        <dbReference type="ARBA" id="ARBA00004141"/>
    </source>
</evidence>
<evidence type="ECO:0000259" key="10">
    <source>
        <dbReference type="PROSITE" id="PS51202"/>
    </source>
</evidence>
<dbReference type="GO" id="GO:0016020">
    <property type="term" value="C:membrane"/>
    <property type="evidence" value="ECO:0007669"/>
    <property type="project" value="UniProtKB-SubCell"/>
</dbReference>
<evidence type="ECO:0000256" key="5">
    <source>
        <dbReference type="ARBA" id="ARBA00022692"/>
    </source>
</evidence>
<dbReference type="GO" id="GO:0006813">
    <property type="term" value="P:potassium ion transport"/>
    <property type="evidence" value="ECO:0007669"/>
    <property type="project" value="InterPro"/>
</dbReference>
<feature type="transmembrane region" description="Helical" evidence="9">
    <location>
        <begin position="37"/>
        <end position="58"/>
    </location>
</feature>
<evidence type="ECO:0000256" key="9">
    <source>
        <dbReference type="SAM" id="Phobius"/>
    </source>
</evidence>
<sequence length="615" mass="67776">MKGENAMEHHSSVLSLMVVVAIAFFVPLLLQRFKLKALPVVVAEIIAGIFVGKSGFNIIEPDMWLQVLSTLGFIFLMFLSGLEIDFSIFKQKGKKNTTNEPNTFQAASIIFLFIFILSYALSLLFVWLGFVDNAMFMTLIISTISLGVVVPTLKENNLGKTAIGQIILLVAVIADLVTMILLAVFVGLNSESGQSMWLLLLLFGAGIIIYFVARRFKNIPYLESLKAGSVQIDTRAVFALILILVGLSESVGAENILGAFLAGVLVSLLSPNEDMVEKLDSIGYGFFIPIFFVMVGVNLEVWSIFNEPSSMLMIPILIVGLFISKLLPSLVLRKWYPRNIVLGSAILLTSTLSLVIAAAQIGEKLGIISPSLSASLILSAVITCIFAPILFKKMFPKVETPKPKVSIIGASRITLPLSLDLKREDYNVTLYMIRQNKINDEEAKSHDFPIVKLDEITIQSLMGQKAFEADRVVVATSDDEQNLLLAEHAKELGVEHVIASVEDPLLQEKATQEHIAVFSTINSTRILLRALIDKPSLVRLITTANETVREVELRSNKYNGLALRRLPFLGDVLVIQIYRGNKALIPHGDTKLQHGDTLLVTGSKEHIDTMKNILE</sequence>
<feature type="transmembrane region" description="Helical" evidence="9">
    <location>
        <begin position="166"/>
        <end position="188"/>
    </location>
</feature>
<evidence type="ECO:0000256" key="3">
    <source>
        <dbReference type="ARBA" id="ARBA00022448"/>
    </source>
</evidence>
<dbReference type="Gene3D" id="3.40.50.720">
    <property type="entry name" value="NAD(P)-binding Rossmann-like Domain"/>
    <property type="match status" value="1"/>
</dbReference>
<dbReference type="InterPro" id="IPR036291">
    <property type="entry name" value="NAD(P)-bd_dom_sf"/>
</dbReference>
<dbReference type="InterPro" id="IPR006037">
    <property type="entry name" value="RCK_C"/>
</dbReference>
<dbReference type="PANTHER" id="PTHR43562">
    <property type="entry name" value="NAPA-TYPE SODIUM/HYDROGEN ANTIPORTER"/>
    <property type="match status" value="1"/>
</dbReference>
<gene>
    <name evidence="11" type="ORF">bcere0026_5930</name>
</gene>
<evidence type="ECO:0000256" key="2">
    <source>
        <dbReference type="ARBA" id="ARBA00005551"/>
    </source>
</evidence>
<dbReference type="GO" id="GO:1902600">
    <property type="term" value="P:proton transmembrane transport"/>
    <property type="evidence" value="ECO:0007669"/>
    <property type="project" value="InterPro"/>
</dbReference>
<evidence type="ECO:0000256" key="7">
    <source>
        <dbReference type="ARBA" id="ARBA00023065"/>
    </source>
</evidence>
<dbReference type="GO" id="GO:0015297">
    <property type="term" value="F:antiporter activity"/>
    <property type="evidence" value="ECO:0007669"/>
    <property type="project" value="UniProtKB-KW"/>
</dbReference>
<organism evidence="11">
    <name type="scientific">Bacillus mycoides</name>
    <dbReference type="NCBI Taxonomy" id="1405"/>
    <lineage>
        <taxon>Bacteria</taxon>
        <taxon>Bacillati</taxon>
        <taxon>Bacillota</taxon>
        <taxon>Bacilli</taxon>
        <taxon>Bacillales</taxon>
        <taxon>Bacillaceae</taxon>
        <taxon>Bacillus</taxon>
        <taxon>Bacillus cereus group</taxon>
    </lineage>
</organism>
<evidence type="ECO:0000256" key="6">
    <source>
        <dbReference type="ARBA" id="ARBA00022989"/>
    </source>
</evidence>
<feature type="transmembrane region" description="Helical" evidence="9">
    <location>
        <begin position="340"/>
        <end position="361"/>
    </location>
</feature>
<dbReference type="Gene3D" id="3.30.70.1450">
    <property type="entry name" value="Regulator of K+ conductance, C-terminal domain"/>
    <property type="match status" value="1"/>
</dbReference>
<keyword evidence="5 9" id="KW-0812">Transmembrane</keyword>
<dbReference type="Gene3D" id="1.20.1530.20">
    <property type="match status" value="1"/>
</dbReference>
<dbReference type="SUPFAM" id="SSF51735">
    <property type="entry name" value="NAD(P)-binding Rossmann-fold domains"/>
    <property type="match status" value="1"/>
</dbReference>
<feature type="transmembrane region" description="Helical" evidence="9">
    <location>
        <begin position="194"/>
        <end position="213"/>
    </location>
</feature>
<comment type="subcellular location">
    <subcellularLocation>
        <location evidence="1">Membrane</location>
        <topology evidence="1">Multi-pass membrane protein</topology>
    </subcellularLocation>
</comment>
<keyword evidence="3" id="KW-0813">Transport</keyword>
<evidence type="ECO:0000256" key="8">
    <source>
        <dbReference type="ARBA" id="ARBA00023136"/>
    </source>
</evidence>